<dbReference type="InterPro" id="IPR012474">
    <property type="entry name" value="Frigida"/>
</dbReference>
<gene>
    <name evidence="7" type="ORF">L195_g024705</name>
</gene>
<dbReference type="PANTHER" id="PTHR31791:SF37">
    <property type="entry name" value="A_TM021B04.7 PROTEIN"/>
    <property type="match status" value="1"/>
</dbReference>
<evidence type="ECO:0000313" key="7">
    <source>
        <dbReference type="EMBL" id="PNY01412.1"/>
    </source>
</evidence>
<feature type="coiled-coil region" evidence="6">
    <location>
        <begin position="490"/>
        <end position="567"/>
    </location>
</feature>
<evidence type="ECO:0000256" key="2">
    <source>
        <dbReference type="ARBA" id="ARBA00022473"/>
    </source>
</evidence>
<comment type="similarity">
    <text evidence="1 5">Belongs to the Frigida family.</text>
</comment>
<evidence type="ECO:0000256" key="3">
    <source>
        <dbReference type="ARBA" id="ARBA00022782"/>
    </source>
</evidence>
<sequence length="830" mass="97804">MSNCLSDSESDYDDVPMRGKKLLSSLNLGTCSISNSDGSVKKRLTTLPIKRHLDNTDSFHTSVKKPKVYARKLVDRPYSTRMKENIKIELEMVENLIGNCKRMRNVEEERLQSVERYVEECSQKILKMKRKATRLRMISQYYNNMQSKIEECVKDLTENEARVCLIEDLIKRHKHELEKIKIELRKVEDNKDKDGGRKRSSRLFRNQIDECTKEVKTKEEELEALKISVRDNIEELRTDRQKLLNVMEKRDKRRADRNEQMKEFESTKKQCNRRLKELHSKEKHFEVQAKELESKQEEFEGRMKEFESKEEKFKGQLKELELKEREFEDQVKELESKEKHFESRVMLELEGLAKEFRSKEEKFQGRVKELESKKKHLERQVNELNSRDKQLEGWMMGRKESSERQVKELRSKEQQLEARVKEFEIKEHEFKGQLKELESDKMHFESQLKGLKLKEDQLESWVKEFESKEVKFNDQVKEFQSKEEEFKGRVAEFKSKEKDFESQIREFESKEEKFKGRVREFELKWLELQLNELKSKENQFEGQVKDLESMQNEFDGQLKELELRENQCEMSFEEVIESDDQPSPAIDGRSLQLLPMEQTDKNESLGNEIRTRLLASSDPSKVVLDIIQNPSIPHCRKGNNVIIIDDGHIVILEQLMRISPQIKPCVREEATRLVLNLKAYIGENTENSVAVLGFLLLLSIYGLVPYFDENEVLKLFGFVAQHKIAVELFGTMGLADKVSHFVQNLIRKKQHVEAVRFICAYNMANKNQAVDLLHEHVQSAKVISESNCTKTNSVKIKDKARDQEIDTLRTVLQCISDNNIESVDLLNQIQ</sequence>
<accession>A0A2K3NEE8</accession>
<dbReference type="PANTHER" id="PTHR31791">
    <property type="entry name" value="FRIGIDA-LIKE PROTEIN 3-RELATED"/>
    <property type="match status" value="1"/>
</dbReference>
<evidence type="ECO:0000256" key="1">
    <source>
        <dbReference type="ARBA" id="ARBA00008956"/>
    </source>
</evidence>
<comment type="caution">
    <text evidence="7">The sequence shown here is derived from an EMBL/GenBank/DDBJ whole genome shotgun (WGS) entry which is preliminary data.</text>
</comment>
<evidence type="ECO:0000256" key="6">
    <source>
        <dbReference type="SAM" id="Coils"/>
    </source>
</evidence>
<dbReference type="GO" id="GO:0030154">
    <property type="term" value="P:cell differentiation"/>
    <property type="evidence" value="ECO:0007669"/>
    <property type="project" value="UniProtKB-KW"/>
</dbReference>
<keyword evidence="6" id="KW-0175">Coiled coil</keyword>
<name>A0A2K3NEE8_TRIPR</name>
<keyword evidence="3 5" id="KW-0221">Differentiation</keyword>
<dbReference type="EMBL" id="ASHM01020071">
    <property type="protein sequence ID" value="PNY01412.1"/>
    <property type="molecule type" value="Genomic_DNA"/>
</dbReference>
<reference evidence="7 8" key="1">
    <citation type="journal article" date="2014" name="Am. J. Bot.">
        <title>Genome assembly and annotation for red clover (Trifolium pratense; Fabaceae).</title>
        <authorList>
            <person name="Istvanek J."/>
            <person name="Jaros M."/>
            <person name="Krenek A."/>
            <person name="Repkova J."/>
        </authorList>
    </citation>
    <scope>NUCLEOTIDE SEQUENCE [LARGE SCALE GENOMIC DNA]</scope>
    <source>
        <strain evidence="8">cv. Tatra</strain>
        <tissue evidence="7">Young leaves</tissue>
    </source>
</reference>
<evidence type="ECO:0000313" key="8">
    <source>
        <dbReference type="Proteomes" id="UP000236291"/>
    </source>
</evidence>
<dbReference type="Pfam" id="PF07899">
    <property type="entry name" value="Frigida"/>
    <property type="match status" value="1"/>
</dbReference>
<keyword evidence="2 5" id="KW-0217">Developmental protein</keyword>
<evidence type="ECO:0000256" key="5">
    <source>
        <dbReference type="RuleBase" id="RU364012"/>
    </source>
</evidence>
<feature type="coiled-coil region" evidence="6">
    <location>
        <begin position="170"/>
        <end position="454"/>
    </location>
</feature>
<dbReference type="GO" id="GO:0009908">
    <property type="term" value="P:flower development"/>
    <property type="evidence" value="ECO:0007669"/>
    <property type="project" value="UniProtKB-KW"/>
</dbReference>
<keyword evidence="4 5" id="KW-0287">Flowering</keyword>
<evidence type="ECO:0000256" key="4">
    <source>
        <dbReference type="ARBA" id="ARBA00023089"/>
    </source>
</evidence>
<dbReference type="AlphaFoldDB" id="A0A2K3NEE8"/>
<feature type="non-terminal residue" evidence="7">
    <location>
        <position position="830"/>
    </location>
</feature>
<dbReference type="ExpressionAtlas" id="A0A2K3NEE8">
    <property type="expression patterns" value="baseline"/>
</dbReference>
<reference evidence="7 8" key="2">
    <citation type="journal article" date="2017" name="Front. Plant Sci.">
        <title>Gene Classification and Mining of Molecular Markers Useful in Red Clover (Trifolium pratense) Breeding.</title>
        <authorList>
            <person name="Istvanek J."/>
            <person name="Dluhosova J."/>
            <person name="Dluhos P."/>
            <person name="Patkova L."/>
            <person name="Nedelnik J."/>
            <person name="Repkova J."/>
        </authorList>
    </citation>
    <scope>NUCLEOTIDE SEQUENCE [LARGE SCALE GENOMIC DNA]</scope>
    <source>
        <strain evidence="8">cv. Tatra</strain>
        <tissue evidence="7">Young leaves</tissue>
    </source>
</reference>
<protein>
    <recommendedName>
        <fullName evidence="5">FRIGIDA-like protein</fullName>
    </recommendedName>
</protein>
<dbReference type="SUPFAM" id="SSF57997">
    <property type="entry name" value="Tropomyosin"/>
    <property type="match status" value="1"/>
</dbReference>
<organism evidence="7 8">
    <name type="scientific">Trifolium pratense</name>
    <name type="common">Red clover</name>
    <dbReference type="NCBI Taxonomy" id="57577"/>
    <lineage>
        <taxon>Eukaryota</taxon>
        <taxon>Viridiplantae</taxon>
        <taxon>Streptophyta</taxon>
        <taxon>Embryophyta</taxon>
        <taxon>Tracheophyta</taxon>
        <taxon>Spermatophyta</taxon>
        <taxon>Magnoliopsida</taxon>
        <taxon>eudicotyledons</taxon>
        <taxon>Gunneridae</taxon>
        <taxon>Pentapetalae</taxon>
        <taxon>rosids</taxon>
        <taxon>fabids</taxon>
        <taxon>Fabales</taxon>
        <taxon>Fabaceae</taxon>
        <taxon>Papilionoideae</taxon>
        <taxon>50 kb inversion clade</taxon>
        <taxon>NPAAA clade</taxon>
        <taxon>Hologalegina</taxon>
        <taxon>IRL clade</taxon>
        <taxon>Trifolieae</taxon>
        <taxon>Trifolium</taxon>
    </lineage>
</organism>
<proteinExistence type="inferred from homology"/>
<dbReference type="Proteomes" id="UP000236291">
    <property type="component" value="Unassembled WGS sequence"/>
</dbReference>